<dbReference type="GO" id="GO:0019894">
    <property type="term" value="F:kinesin binding"/>
    <property type="evidence" value="ECO:0007669"/>
    <property type="project" value="TreeGrafter"/>
</dbReference>
<dbReference type="AlphaFoldDB" id="A0AAF5I480"/>
<dbReference type="Pfam" id="PF23142">
    <property type="entry name" value="PH_PLEKHM2"/>
    <property type="match status" value="1"/>
</dbReference>
<dbReference type="InterPro" id="IPR057288">
    <property type="entry name" value="PH_PLEKHM2"/>
</dbReference>
<dbReference type="Gene3D" id="2.30.29.30">
    <property type="entry name" value="Pleckstrin-homology domain (PH domain)/Phosphotyrosine-binding domain (PTB)"/>
    <property type="match status" value="1"/>
</dbReference>
<name>A0AAF5I480_STRER</name>
<evidence type="ECO:0000313" key="5">
    <source>
        <dbReference type="WBParaSite" id="TCONS_00016559.p1"/>
    </source>
</evidence>
<dbReference type="GO" id="GO:0032880">
    <property type="term" value="P:regulation of protein localization"/>
    <property type="evidence" value="ECO:0007669"/>
    <property type="project" value="TreeGrafter"/>
</dbReference>
<keyword evidence="2" id="KW-0963">Cytoplasm</keyword>
<protein>
    <submittedName>
        <fullName evidence="5">RUN domain-containing protein</fullName>
    </submittedName>
</protein>
<dbReference type="GO" id="GO:0010008">
    <property type="term" value="C:endosome membrane"/>
    <property type="evidence" value="ECO:0007669"/>
    <property type="project" value="TreeGrafter"/>
</dbReference>
<sequence>MYTTSPIVLVEYRQICSKNQHKKFYIKLKKAFNDIKKQISTNEGNLKLTRKNPLAVELIMAIDQFLKHGILSSDLSYWKFLCEYLTKREVLDIKFDYGKDDNHLNCFGWLKTSLTLKLLQFHLLCFFNGERKLNVKYYSDKAVFFNKEIQNYLISELDIINEKVDFLLMPQSEEINGEVYEITTAEDVRNNFILSNRNEESFSTSSDDSIIECNYLIKENEVEKNSSLNNYLIDDLESSKSKEFKLKKMQEDVTEGDLSKIFSNSKLTVTEEETKNQEYVIEKHLEMMHSSNPISSYNQQFNGSPVEILTNDEQLERERIIQLEKETKLGNNRIRTISRTVDELKSESVPSSNFTENCISKLKNRKNSTDDKKEKVFEKYENTFKTVKLTRNRTNPESFLINSIRNFGTTEMLGKSPTTSLAELFHEPNTRITTTGTNLFDIPNNDDIENEDNEITSISEENINIQNKYGEIPQDPGDIMHLLAEVFLEGKEKFNSMFGVFINHSIEEPKFRYLCLTNMNIYILSKVTEGIAFACEALLEEPKSIDNDVINSKEEDDELLYTPTKNLERKHESASYVTHLVIPLNDIDMISISYDYQSIICSSKNGCFIKDNTIVRKNNFSYCIDVGSELLGQNILKKMKLTSEKYVSENNDGSVEMPIISIDNNIKRFFHLKFLKEELKDNNISIECFSLIYWKHENMSTLNDYDSGTTRAKLLYREEDTTSWKIVSSNVYKPWKEAYCELTYNQIIGFRDRENKDAIFSMVICEHVANIVEEYEDPSDLNIFTVIPKNNYNKTRFQLGFANYNDMCKWMNIIKEFLENSEFKEFNRPISTLFFATKNHIIIASEHINFNEKGSMRIYLVKKMDKNVKIMYHSTDNRHVLIIFDNSNGYHCLLFRDDYELERIVSTISNIYNIHILPLIELKETDKGSYFRLVQSFDEWVNVWLEHFTNENFIN</sequence>
<dbReference type="Proteomes" id="UP000035681">
    <property type="component" value="Unplaced"/>
</dbReference>
<dbReference type="InterPro" id="IPR004012">
    <property type="entry name" value="Run_dom"/>
</dbReference>
<keyword evidence="4" id="KW-1185">Reference proteome</keyword>
<dbReference type="PROSITE" id="PS50826">
    <property type="entry name" value="RUN"/>
    <property type="match status" value="1"/>
</dbReference>
<evidence type="ECO:0000256" key="2">
    <source>
        <dbReference type="ARBA" id="ARBA00022490"/>
    </source>
</evidence>
<dbReference type="InterPro" id="IPR011993">
    <property type="entry name" value="PH-like_dom_sf"/>
</dbReference>
<dbReference type="GO" id="GO:0032418">
    <property type="term" value="P:lysosome localization"/>
    <property type="evidence" value="ECO:0007669"/>
    <property type="project" value="TreeGrafter"/>
</dbReference>
<organism evidence="4 5">
    <name type="scientific">Strongyloides stercoralis</name>
    <name type="common">Threadworm</name>
    <dbReference type="NCBI Taxonomy" id="6248"/>
    <lineage>
        <taxon>Eukaryota</taxon>
        <taxon>Metazoa</taxon>
        <taxon>Ecdysozoa</taxon>
        <taxon>Nematoda</taxon>
        <taxon>Chromadorea</taxon>
        <taxon>Rhabditida</taxon>
        <taxon>Tylenchina</taxon>
        <taxon>Panagrolaimomorpha</taxon>
        <taxon>Strongyloidoidea</taxon>
        <taxon>Strongyloididae</taxon>
        <taxon>Strongyloides</taxon>
    </lineage>
</organism>
<reference evidence="5" key="1">
    <citation type="submission" date="2024-02" db="UniProtKB">
        <authorList>
            <consortium name="WormBaseParasite"/>
        </authorList>
    </citation>
    <scope>IDENTIFICATION</scope>
</reference>
<dbReference type="InterPro" id="IPR053015">
    <property type="entry name" value="PH_domain-containing_M2"/>
</dbReference>
<dbReference type="PANTHER" id="PTHR46556:SF1">
    <property type="entry name" value="PLECKSTRIN HOMOLOGY DOMAIN-CONTAINING FAMILY M MEMBER 2"/>
    <property type="match status" value="1"/>
</dbReference>
<dbReference type="PANTHER" id="PTHR46556">
    <property type="entry name" value="PLECKSTRIN HOMOLOGY DOMAIN-CONTAINING FAMILY M MEMBER 2"/>
    <property type="match status" value="1"/>
</dbReference>
<accession>A0AAF5I480</accession>
<dbReference type="SUPFAM" id="SSF140741">
    <property type="entry name" value="RUN domain-like"/>
    <property type="match status" value="1"/>
</dbReference>
<dbReference type="InterPro" id="IPR037213">
    <property type="entry name" value="Run_dom_sf"/>
</dbReference>
<comment type="subcellular location">
    <subcellularLocation>
        <location evidence="1">Cytoplasm</location>
    </subcellularLocation>
</comment>
<dbReference type="SUPFAM" id="SSF50729">
    <property type="entry name" value="PH domain-like"/>
    <property type="match status" value="1"/>
</dbReference>
<evidence type="ECO:0000259" key="3">
    <source>
        <dbReference type="PROSITE" id="PS50826"/>
    </source>
</evidence>
<proteinExistence type="predicted"/>
<evidence type="ECO:0000256" key="1">
    <source>
        <dbReference type="ARBA" id="ARBA00004496"/>
    </source>
</evidence>
<dbReference type="GO" id="GO:0007030">
    <property type="term" value="P:Golgi organization"/>
    <property type="evidence" value="ECO:0007669"/>
    <property type="project" value="TreeGrafter"/>
</dbReference>
<evidence type="ECO:0000313" key="4">
    <source>
        <dbReference type="Proteomes" id="UP000035681"/>
    </source>
</evidence>
<feature type="domain" description="RUN" evidence="3">
    <location>
        <begin position="49"/>
        <end position="173"/>
    </location>
</feature>
<dbReference type="WBParaSite" id="TCONS_00016559.p1">
    <property type="protein sequence ID" value="TCONS_00016559.p1"/>
    <property type="gene ID" value="XLOC_011160"/>
</dbReference>